<evidence type="ECO:0000313" key="4">
    <source>
        <dbReference type="EMBL" id="ARU57850.1"/>
    </source>
</evidence>
<dbReference type="InterPro" id="IPR015797">
    <property type="entry name" value="NUDIX_hydrolase-like_dom_sf"/>
</dbReference>
<sequence>MIRSCLTETESGRVHIAPLMDCQYNDEAWVRNVQKTVQGLVTAHFNQPHRPARVGLIGHQKDHSSYYLKLFPQWGSVSVINQNGINATDIRNTLLREDPPGGYPDLPKGIASYLAEFRDNEDFKNLQKEHSFIETYKSGWKEAPYPPTFVTVDALVIQSGHILLVERKARPGRGLMALPGGFIDGHETLENACLRELREETRLKVPEPVLRGSIKDRAVFDDPHRSARGRTITHAFYFELEPRAELPKVKGGDDAASAFWLPLADLDPGKLFEDHYFIIQKMTGF</sequence>
<dbReference type="GO" id="GO:0016779">
    <property type="term" value="F:nucleotidyltransferase activity"/>
    <property type="evidence" value="ECO:0007669"/>
    <property type="project" value="UniProtKB-KW"/>
</dbReference>
<dbReference type="PROSITE" id="PS00893">
    <property type="entry name" value="NUDIX_BOX"/>
    <property type="match status" value="1"/>
</dbReference>
<dbReference type="InterPro" id="IPR020084">
    <property type="entry name" value="NUDIX_hydrolase_CS"/>
</dbReference>
<dbReference type="NCBIfam" id="NF003786">
    <property type="entry name" value="PRK05379.1-2"/>
    <property type="match status" value="1"/>
</dbReference>
<reference evidence="4 5" key="1">
    <citation type="submission" date="2017-05" db="EMBL/GenBank/DDBJ databases">
        <title>Genomic insights into alkan degradation activity of Oleiphilus messinensis.</title>
        <authorList>
            <person name="Kozyavkin S.A."/>
            <person name="Slesarev A.I."/>
            <person name="Golyshin P.N."/>
            <person name="Korzhenkov A."/>
            <person name="Golyshina O.N."/>
            <person name="Toshchakov S.V."/>
        </authorList>
    </citation>
    <scope>NUCLEOTIDE SEQUENCE [LARGE SCALE GENOMIC DNA]</scope>
    <source>
        <strain evidence="4 5">ME102</strain>
    </source>
</reference>
<dbReference type="PANTHER" id="PTHR43736">
    <property type="entry name" value="ADP-RIBOSE PYROPHOSPHATASE"/>
    <property type="match status" value="1"/>
</dbReference>
<evidence type="ECO:0000313" key="5">
    <source>
        <dbReference type="Proteomes" id="UP000196027"/>
    </source>
</evidence>
<dbReference type="AlphaFoldDB" id="A0A1Y0IC74"/>
<dbReference type="PANTHER" id="PTHR43736:SF1">
    <property type="entry name" value="DIHYDRONEOPTERIN TRIPHOSPHATE DIPHOSPHATASE"/>
    <property type="match status" value="1"/>
</dbReference>
<dbReference type="Gene3D" id="3.40.50.620">
    <property type="entry name" value="HUPs"/>
    <property type="match status" value="1"/>
</dbReference>
<dbReference type="Pfam" id="PF00293">
    <property type="entry name" value="NUDIX"/>
    <property type="match status" value="1"/>
</dbReference>
<gene>
    <name evidence="4" type="ORF">OLMES_3830</name>
</gene>
<dbReference type="Gene3D" id="3.90.79.10">
    <property type="entry name" value="Nucleoside Triphosphate Pyrophosphohydrolase"/>
    <property type="match status" value="1"/>
</dbReference>
<protein>
    <submittedName>
        <fullName evidence="4">Bifunctional nicotinamide mononucleotide adenylyltransferase/ADP-ribose pyrophosphatase</fullName>
    </submittedName>
</protein>
<dbReference type="EMBL" id="CP021425">
    <property type="protein sequence ID" value="ARU57850.1"/>
    <property type="molecule type" value="Genomic_DNA"/>
</dbReference>
<dbReference type="KEGG" id="ome:OLMES_3830"/>
<dbReference type="CDD" id="cd18873">
    <property type="entry name" value="NUDIX_NadM_like"/>
    <property type="match status" value="1"/>
</dbReference>
<name>A0A1Y0IC74_9GAMM</name>
<keyword evidence="2" id="KW-0378">Hydrolase</keyword>
<evidence type="ECO:0000259" key="3">
    <source>
        <dbReference type="PROSITE" id="PS51462"/>
    </source>
</evidence>
<keyword evidence="5" id="KW-1185">Reference proteome</keyword>
<dbReference type="PROSITE" id="PS51462">
    <property type="entry name" value="NUDIX"/>
    <property type="match status" value="1"/>
</dbReference>
<dbReference type="SUPFAM" id="SSF55811">
    <property type="entry name" value="Nudix"/>
    <property type="match status" value="1"/>
</dbReference>
<feature type="domain" description="Nudix hydrolase" evidence="3">
    <location>
        <begin position="147"/>
        <end position="285"/>
    </location>
</feature>
<keyword evidence="4" id="KW-0548">Nucleotidyltransferase</keyword>
<comment type="cofactor">
    <cofactor evidence="1">
        <name>Mg(2+)</name>
        <dbReference type="ChEBI" id="CHEBI:18420"/>
    </cofactor>
</comment>
<accession>A0A1Y0IC74</accession>
<dbReference type="InterPro" id="IPR000086">
    <property type="entry name" value="NUDIX_hydrolase_dom"/>
</dbReference>
<keyword evidence="4" id="KW-0808">Transferase</keyword>
<organism evidence="4 5">
    <name type="scientific">Oleiphilus messinensis</name>
    <dbReference type="NCBI Taxonomy" id="141451"/>
    <lineage>
        <taxon>Bacteria</taxon>
        <taxon>Pseudomonadati</taxon>
        <taxon>Pseudomonadota</taxon>
        <taxon>Gammaproteobacteria</taxon>
        <taxon>Oceanospirillales</taxon>
        <taxon>Oleiphilaceae</taxon>
        <taxon>Oleiphilus</taxon>
    </lineage>
</organism>
<evidence type="ECO:0000256" key="2">
    <source>
        <dbReference type="ARBA" id="ARBA00022801"/>
    </source>
</evidence>
<dbReference type="InterPro" id="IPR014729">
    <property type="entry name" value="Rossmann-like_a/b/a_fold"/>
</dbReference>
<proteinExistence type="predicted"/>
<dbReference type="GO" id="GO:0016787">
    <property type="term" value="F:hydrolase activity"/>
    <property type="evidence" value="ECO:0007669"/>
    <property type="project" value="UniProtKB-KW"/>
</dbReference>
<dbReference type="Proteomes" id="UP000196027">
    <property type="component" value="Chromosome"/>
</dbReference>
<evidence type="ECO:0000256" key="1">
    <source>
        <dbReference type="ARBA" id="ARBA00001946"/>
    </source>
</evidence>